<keyword evidence="2 6" id="KW-0238">DNA-binding</keyword>
<evidence type="ECO:0000256" key="3">
    <source>
        <dbReference type="ARBA" id="ARBA00023163"/>
    </source>
</evidence>
<dbReference type="Gene3D" id="3.30.450.40">
    <property type="match status" value="2"/>
</dbReference>
<accession>A0A652YRQ4</accession>
<dbReference type="SMART" id="SM00346">
    <property type="entry name" value="HTH_ICLR"/>
    <property type="match status" value="1"/>
</dbReference>
<evidence type="ECO:0000259" key="5">
    <source>
        <dbReference type="PROSITE" id="PS51078"/>
    </source>
</evidence>
<reference evidence="6" key="1">
    <citation type="submission" date="2019-07" db="EMBL/GenBank/DDBJ databases">
        <title>Genomic Encyclopedia of Type Strains, Phase IV (KMG-IV): sequencing the most valuable type-strain genomes for metagenomic binning, comparative biology and taxonomic classification.</title>
        <authorList>
            <person name="Goeker M."/>
        </authorList>
    </citation>
    <scope>NUCLEOTIDE SEQUENCE</scope>
    <source>
        <strain evidence="6">DSM 44596</strain>
    </source>
</reference>
<feature type="domain" description="IclR-ED" evidence="5">
    <location>
        <begin position="77"/>
        <end position="232"/>
    </location>
</feature>
<dbReference type="Gene3D" id="1.10.10.10">
    <property type="entry name" value="Winged helix-like DNA-binding domain superfamily/Winged helix DNA-binding domain"/>
    <property type="match status" value="1"/>
</dbReference>
<sequence length="232" mass="24197">MASESNGSSGKQPGSQTLARGLQALELVATTPDGMTIQEVADALGVHRTIASRLLTTVADFRLIKRGADGKYRAGGGLAALARDLYAGLRDEATPLLRRLANSLGASVALFVAEGSEAVAVAVVEPKNARYWVSFREGGRHPIDRGAAGYALLAGQPPVPGESSRVTDARRDGYVVSYGEVEPGYWGLGVPLTQPANEPAGCLTLITASEDLARGAVRELMEAAEKISGTTH</sequence>
<dbReference type="InterPro" id="IPR029016">
    <property type="entry name" value="GAF-like_dom_sf"/>
</dbReference>
<dbReference type="EMBL" id="VNIQ01000003">
    <property type="protein sequence ID" value="TYQ05139.1"/>
    <property type="molecule type" value="Genomic_DNA"/>
</dbReference>
<evidence type="ECO:0000313" key="6">
    <source>
        <dbReference type="EMBL" id="TYQ05139.1"/>
    </source>
</evidence>
<dbReference type="GO" id="GO:0045892">
    <property type="term" value="P:negative regulation of DNA-templated transcription"/>
    <property type="evidence" value="ECO:0007669"/>
    <property type="project" value="TreeGrafter"/>
</dbReference>
<dbReference type="Pfam" id="PF09339">
    <property type="entry name" value="HTH_IclR"/>
    <property type="match status" value="1"/>
</dbReference>
<feature type="domain" description="HTH iclR-type" evidence="4">
    <location>
        <begin position="15"/>
        <end position="76"/>
    </location>
</feature>
<proteinExistence type="predicted"/>
<dbReference type="GO" id="GO:0003700">
    <property type="term" value="F:DNA-binding transcription factor activity"/>
    <property type="evidence" value="ECO:0007669"/>
    <property type="project" value="TreeGrafter"/>
</dbReference>
<dbReference type="PANTHER" id="PTHR30136">
    <property type="entry name" value="HELIX-TURN-HELIX TRANSCRIPTIONAL REGULATOR, ICLR FAMILY"/>
    <property type="match status" value="1"/>
</dbReference>
<dbReference type="GO" id="GO:0003677">
    <property type="term" value="F:DNA binding"/>
    <property type="evidence" value="ECO:0007669"/>
    <property type="project" value="UniProtKB-KW"/>
</dbReference>
<protein>
    <submittedName>
        <fullName evidence="6">DNA-binding IclR family transcriptional regulator</fullName>
    </submittedName>
</protein>
<dbReference type="InterPro" id="IPR036388">
    <property type="entry name" value="WH-like_DNA-bd_sf"/>
</dbReference>
<keyword evidence="1" id="KW-0805">Transcription regulation</keyword>
<dbReference type="PROSITE" id="PS51078">
    <property type="entry name" value="ICLR_ED"/>
    <property type="match status" value="1"/>
</dbReference>
<keyword evidence="3" id="KW-0804">Transcription</keyword>
<dbReference type="InterPro" id="IPR050707">
    <property type="entry name" value="HTH_MetabolicPath_Reg"/>
</dbReference>
<dbReference type="SUPFAM" id="SSF46785">
    <property type="entry name" value="Winged helix' DNA-binding domain"/>
    <property type="match status" value="1"/>
</dbReference>
<dbReference type="Pfam" id="PF01614">
    <property type="entry name" value="IclR_C"/>
    <property type="match status" value="1"/>
</dbReference>
<gene>
    <name evidence="6" type="ORF">FNL38_103490</name>
</gene>
<evidence type="ECO:0000259" key="4">
    <source>
        <dbReference type="PROSITE" id="PS51077"/>
    </source>
</evidence>
<dbReference type="PROSITE" id="PS51077">
    <property type="entry name" value="HTH_ICLR"/>
    <property type="match status" value="1"/>
</dbReference>
<evidence type="ECO:0000256" key="2">
    <source>
        <dbReference type="ARBA" id="ARBA00023125"/>
    </source>
</evidence>
<organism evidence="6">
    <name type="scientific">Nocardia globerula</name>
    <dbReference type="NCBI Taxonomy" id="1818"/>
    <lineage>
        <taxon>Bacteria</taxon>
        <taxon>Bacillati</taxon>
        <taxon>Actinomycetota</taxon>
        <taxon>Actinomycetes</taxon>
        <taxon>Mycobacteriales</taxon>
        <taxon>Nocardiaceae</taxon>
        <taxon>Nocardia</taxon>
    </lineage>
</organism>
<comment type="caution">
    <text evidence="6">The sequence shown here is derived from an EMBL/GenBank/DDBJ whole genome shotgun (WGS) entry which is preliminary data.</text>
</comment>
<dbReference type="SUPFAM" id="SSF55781">
    <property type="entry name" value="GAF domain-like"/>
    <property type="match status" value="1"/>
</dbReference>
<dbReference type="InterPro" id="IPR005471">
    <property type="entry name" value="Tscrpt_reg_IclR_N"/>
</dbReference>
<dbReference type="PANTHER" id="PTHR30136:SF24">
    <property type="entry name" value="HTH-TYPE TRANSCRIPTIONAL REPRESSOR ALLR"/>
    <property type="match status" value="1"/>
</dbReference>
<dbReference type="AlphaFoldDB" id="A0A652YRQ4"/>
<name>A0A652YRQ4_NOCGL</name>
<dbReference type="InterPro" id="IPR036390">
    <property type="entry name" value="WH_DNA-bd_sf"/>
</dbReference>
<evidence type="ECO:0000256" key="1">
    <source>
        <dbReference type="ARBA" id="ARBA00023015"/>
    </source>
</evidence>
<dbReference type="InterPro" id="IPR014757">
    <property type="entry name" value="Tscrpt_reg_IclR_C"/>
</dbReference>